<proteinExistence type="inferred from homology"/>
<keyword evidence="2" id="KW-1003">Cell membrane</keyword>
<name>A0A5A8F1M0_9BACT</name>
<evidence type="ECO:0000259" key="8">
    <source>
        <dbReference type="Pfam" id="PF02687"/>
    </source>
</evidence>
<feature type="domain" description="MacB-like periplasmic core" evidence="9">
    <location>
        <begin position="20"/>
        <end position="212"/>
    </location>
</feature>
<sequence length="386" mass="43996">MSLFEIIFKMWIKQKSRLFFLILAVVIPSSIIITLYWAINIVKNDISSYIEKTGVKIEVKPVGDITLNYKGYSIGGNSGKLKLFSTKTINRLNNSKYKNFFLSVIPELTYNYIYKGSTIKIYGIELNKINKMNLSVKGKLPDSANEIIIGHKIANIESLKIGNKIFLKGKEFFISGILNTYGNVYDNSIIMDLMSANTLINKKNSINKIKIRLPYSLFEKRVHKEVLNELKSLLGKGYDVYLVKDDNIVKLNSIKNIVFFLHLLSIIIIVFSLLSISNFLMNSVKRRTKEIGILRSIGYKSKHIIYLILSEIFLISTIGVFISFLLSSFLTYFIVEYFISSDFRFVFDLKDIVIFILAITTVCILSGLLPAKKATETDPAEALNFI</sequence>
<dbReference type="GO" id="GO:0022857">
    <property type="term" value="F:transmembrane transporter activity"/>
    <property type="evidence" value="ECO:0007669"/>
    <property type="project" value="TreeGrafter"/>
</dbReference>
<accession>A0A5A8F1M0</accession>
<keyword evidence="4 7" id="KW-1133">Transmembrane helix</keyword>
<evidence type="ECO:0000256" key="4">
    <source>
        <dbReference type="ARBA" id="ARBA00022989"/>
    </source>
</evidence>
<evidence type="ECO:0000256" key="5">
    <source>
        <dbReference type="ARBA" id="ARBA00023136"/>
    </source>
</evidence>
<feature type="domain" description="ABC3 transporter permease C-terminal" evidence="8">
    <location>
        <begin position="264"/>
        <end position="378"/>
    </location>
</feature>
<gene>
    <name evidence="10" type="ORF">FHQ18_11360</name>
</gene>
<feature type="transmembrane region" description="Helical" evidence="7">
    <location>
        <begin position="352"/>
        <end position="371"/>
    </location>
</feature>
<dbReference type="InterPro" id="IPR003838">
    <property type="entry name" value="ABC3_permease_C"/>
</dbReference>
<dbReference type="InterPro" id="IPR025857">
    <property type="entry name" value="MacB_PCD"/>
</dbReference>
<dbReference type="Proteomes" id="UP000322876">
    <property type="component" value="Unassembled WGS sequence"/>
</dbReference>
<dbReference type="Pfam" id="PF02687">
    <property type="entry name" value="FtsX"/>
    <property type="match status" value="1"/>
</dbReference>
<keyword evidence="3 7" id="KW-0812">Transmembrane</keyword>
<feature type="transmembrane region" description="Helical" evidence="7">
    <location>
        <begin position="304"/>
        <end position="332"/>
    </location>
</feature>
<evidence type="ECO:0000259" key="9">
    <source>
        <dbReference type="Pfam" id="PF12704"/>
    </source>
</evidence>
<dbReference type="GO" id="GO:0005886">
    <property type="term" value="C:plasma membrane"/>
    <property type="evidence" value="ECO:0007669"/>
    <property type="project" value="UniProtKB-SubCell"/>
</dbReference>
<feature type="transmembrane region" description="Helical" evidence="7">
    <location>
        <begin position="257"/>
        <end position="280"/>
    </location>
</feature>
<comment type="subcellular location">
    <subcellularLocation>
        <location evidence="1">Cell membrane</location>
        <topology evidence="1">Multi-pass membrane protein</topology>
    </subcellularLocation>
</comment>
<evidence type="ECO:0000313" key="10">
    <source>
        <dbReference type="EMBL" id="KAA0257159.1"/>
    </source>
</evidence>
<evidence type="ECO:0000256" key="2">
    <source>
        <dbReference type="ARBA" id="ARBA00022475"/>
    </source>
</evidence>
<reference evidence="10 11" key="1">
    <citation type="submission" date="2019-06" db="EMBL/GenBank/DDBJ databases">
        <title>Genomic insights into carbon and energy metabolism of Deferribacter autotrophicus revealed new metabolic traits in the phylum Deferribacteres.</title>
        <authorList>
            <person name="Slobodkin A.I."/>
            <person name="Slobodkina G.B."/>
            <person name="Allioux M."/>
            <person name="Alain K."/>
            <person name="Jebbar M."/>
            <person name="Shadrin V."/>
            <person name="Kublanov I.V."/>
            <person name="Toshchakov S.V."/>
            <person name="Bonch-Osmolovskaya E.A."/>
        </authorList>
    </citation>
    <scope>NUCLEOTIDE SEQUENCE [LARGE SCALE GENOMIC DNA]</scope>
    <source>
        <strain evidence="10 11">SL50</strain>
    </source>
</reference>
<organism evidence="10 11">
    <name type="scientific">Deferribacter autotrophicus</name>
    <dbReference type="NCBI Taxonomy" id="500465"/>
    <lineage>
        <taxon>Bacteria</taxon>
        <taxon>Pseudomonadati</taxon>
        <taxon>Deferribacterota</taxon>
        <taxon>Deferribacteres</taxon>
        <taxon>Deferribacterales</taxon>
        <taxon>Deferribacteraceae</taxon>
        <taxon>Deferribacter</taxon>
    </lineage>
</organism>
<evidence type="ECO:0000256" key="3">
    <source>
        <dbReference type="ARBA" id="ARBA00022692"/>
    </source>
</evidence>
<feature type="transmembrane region" description="Helical" evidence="7">
    <location>
        <begin position="18"/>
        <end position="39"/>
    </location>
</feature>
<dbReference type="PANTHER" id="PTHR30572:SF4">
    <property type="entry name" value="ABC TRANSPORTER PERMEASE YTRF"/>
    <property type="match status" value="1"/>
</dbReference>
<dbReference type="Pfam" id="PF12704">
    <property type="entry name" value="MacB_PCD"/>
    <property type="match status" value="1"/>
</dbReference>
<dbReference type="InterPro" id="IPR050250">
    <property type="entry name" value="Macrolide_Exporter_MacB"/>
</dbReference>
<dbReference type="RefSeq" id="WP_149267301.1">
    <property type="nucleotide sequence ID" value="NZ_VFJB01000009.1"/>
</dbReference>
<dbReference type="PANTHER" id="PTHR30572">
    <property type="entry name" value="MEMBRANE COMPONENT OF TRANSPORTER-RELATED"/>
    <property type="match status" value="1"/>
</dbReference>
<keyword evidence="5 7" id="KW-0472">Membrane</keyword>
<dbReference type="AlphaFoldDB" id="A0A5A8F1M0"/>
<protein>
    <submittedName>
        <fullName evidence="10">ABC transporter permease</fullName>
    </submittedName>
</protein>
<comment type="caution">
    <text evidence="10">The sequence shown here is derived from an EMBL/GenBank/DDBJ whole genome shotgun (WGS) entry which is preliminary data.</text>
</comment>
<keyword evidence="11" id="KW-1185">Reference proteome</keyword>
<evidence type="ECO:0000313" key="11">
    <source>
        <dbReference type="Proteomes" id="UP000322876"/>
    </source>
</evidence>
<evidence type="ECO:0000256" key="6">
    <source>
        <dbReference type="ARBA" id="ARBA00038076"/>
    </source>
</evidence>
<dbReference type="EMBL" id="VFJB01000009">
    <property type="protein sequence ID" value="KAA0257159.1"/>
    <property type="molecule type" value="Genomic_DNA"/>
</dbReference>
<comment type="similarity">
    <text evidence="6">Belongs to the ABC-4 integral membrane protein family.</text>
</comment>
<dbReference type="OrthoDB" id="9770036at2"/>
<evidence type="ECO:0000256" key="1">
    <source>
        <dbReference type="ARBA" id="ARBA00004651"/>
    </source>
</evidence>
<evidence type="ECO:0000256" key="7">
    <source>
        <dbReference type="SAM" id="Phobius"/>
    </source>
</evidence>